<proteinExistence type="predicted"/>
<dbReference type="InterPro" id="IPR002716">
    <property type="entry name" value="PIN_dom"/>
</dbReference>
<protein>
    <submittedName>
        <fullName evidence="2">Type II toxin-antitoxin system VapC family toxin</fullName>
    </submittedName>
</protein>
<dbReference type="SUPFAM" id="SSF88723">
    <property type="entry name" value="PIN domain-like"/>
    <property type="match status" value="1"/>
</dbReference>
<gene>
    <name evidence="2" type="ORF">VB774_11470</name>
</gene>
<sequence length="127" mass="14664">MILDTHTLLWFLNNDSRLPVSVRQKIEETEIVFVSAISIWEIAIKINIGKLNILTSFEAIKENMNALNIQELPIGFDDSLAYIDLPLLKEHKDPFDRMIVAQAMRRSLILVSADKKLDAYPVNRLWE</sequence>
<dbReference type="RefSeq" id="WP_323261770.1">
    <property type="nucleotide sequence ID" value="NZ_JAYGIE010000072.1"/>
</dbReference>
<dbReference type="InterPro" id="IPR052919">
    <property type="entry name" value="TA_system_RNase"/>
</dbReference>
<dbReference type="Pfam" id="PF01850">
    <property type="entry name" value="PIN"/>
    <property type="match status" value="1"/>
</dbReference>
<keyword evidence="3" id="KW-1185">Reference proteome</keyword>
<dbReference type="InterPro" id="IPR041705">
    <property type="entry name" value="PIN_Sll0205"/>
</dbReference>
<accession>A0ABU5TJ17</accession>
<dbReference type="CDD" id="cd09872">
    <property type="entry name" value="PIN_Sll0205-like"/>
    <property type="match status" value="1"/>
</dbReference>
<dbReference type="EMBL" id="JAYGIE010000072">
    <property type="protein sequence ID" value="MEA5478235.1"/>
    <property type="molecule type" value="Genomic_DNA"/>
</dbReference>
<dbReference type="InterPro" id="IPR029060">
    <property type="entry name" value="PIN-like_dom_sf"/>
</dbReference>
<dbReference type="PANTHER" id="PTHR36173:SF2">
    <property type="entry name" value="RIBONUCLEASE VAPC16"/>
    <property type="match status" value="1"/>
</dbReference>
<dbReference type="PANTHER" id="PTHR36173">
    <property type="entry name" value="RIBONUCLEASE VAPC16-RELATED"/>
    <property type="match status" value="1"/>
</dbReference>
<evidence type="ECO:0000259" key="1">
    <source>
        <dbReference type="Pfam" id="PF01850"/>
    </source>
</evidence>
<reference evidence="2 3" key="1">
    <citation type="submission" date="2023-12" db="EMBL/GenBank/DDBJ databases">
        <title>Baltic Sea Cyanobacteria.</title>
        <authorList>
            <person name="Delbaje E."/>
            <person name="Fewer D.P."/>
            <person name="Shishido T.K."/>
        </authorList>
    </citation>
    <scope>NUCLEOTIDE SEQUENCE [LARGE SCALE GENOMIC DNA]</scope>
    <source>
        <strain evidence="2 3">UHCC 0370</strain>
    </source>
</reference>
<feature type="domain" description="PIN" evidence="1">
    <location>
        <begin position="1"/>
        <end position="120"/>
    </location>
</feature>
<organism evidence="2 3">
    <name type="scientific">Pseudanabaena galeata UHCC 0370</name>
    <dbReference type="NCBI Taxonomy" id="3110310"/>
    <lineage>
        <taxon>Bacteria</taxon>
        <taxon>Bacillati</taxon>
        <taxon>Cyanobacteriota</taxon>
        <taxon>Cyanophyceae</taxon>
        <taxon>Pseudanabaenales</taxon>
        <taxon>Pseudanabaenaceae</taxon>
        <taxon>Pseudanabaena</taxon>
    </lineage>
</organism>
<evidence type="ECO:0000313" key="3">
    <source>
        <dbReference type="Proteomes" id="UP001301388"/>
    </source>
</evidence>
<evidence type="ECO:0000313" key="2">
    <source>
        <dbReference type="EMBL" id="MEA5478235.1"/>
    </source>
</evidence>
<comment type="caution">
    <text evidence="2">The sequence shown here is derived from an EMBL/GenBank/DDBJ whole genome shotgun (WGS) entry which is preliminary data.</text>
</comment>
<dbReference type="Proteomes" id="UP001301388">
    <property type="component" value="Unassembled WGS sequence"/>
</dbReference>
<name>A0ABU5TJ17_9CYAN</name>
<dbReference type="Gene3D" id="3.40.50.1010">
    <property type="entry name" value="5'-nuclease"/>
    <property type="match status" value="1"/>
</dbReference>